<dbReference type="InterPro" id="IPR050065">
    <property type="entry name" value="GlmU-like"/>
</dbReference>
<dbReference type="Gene3D" id="3.90.550.10">
    <property type="entry name" value="Spore Coat Polysaccharide Biosynthesis Protein SpsA, Chain A"/>
    <property type="match status" value="1"/>
</dbReference>
<dbReference type="InterPro" id="IPR005835">
    <property type="entry name" value="NTP_transferase_dom"/>
</dbReference>
<dbReference type="InterPro" id="IPR029044">
    <property type="entry name" value="Nucleotide-diphossugar_trans"/>
</dbReference>
<dbReference type="Proteomes" id="UP000195975">
    <property type="component" value="Unassembled WGS sequence"/>
</dbReference>
<organism evidence="1 2">
    <name type="scientific">Parabacteroides johnsonii</name>
    <dbReference type="NCBI Taxonomy" id="387661"/>
    <lineage>
        <taxon>Bacteria</taxon>
        <taxon>Pseudomonadati</taxon>
        <taxon>Bacteroidota</taxon>
        <taxon>Bacteroidia</taxon>
        <taxon>Bacteroidales</taxon>
        <taxon>Tannerellaceae</taxon>
        <taxon>Parabacteroides</taxon>
    </lineage>
</organism>
<dbReference type="GeneID" id="93408760"/>
<gene>
    <name evidence="1" type="ORF">B5F96_06780</name>
</gene>
<comment type="caution">
    <text evidence="1">The sequence shown here is derived from an EMBL/GenBank/DDBJ whole genome shotgun (WGS) entry which is preliminary data.</text>
</comment>
<dbReference type="EMBL" id="NFIJ01000005">
    <property type="protein sequence ID" value="OUO05772.1"/>
    <property type="molecule type" value="Genomic_DNA"/>
</dbReference>
<dbReference type="PANTHER" id="PTHR43584:SF8">
    <property type="entry name" value="N-ACETYLMURAMATE ALPHA-1-PHOSPHATE URIDYLYLTRANSFERASE"/>
    <property type="match status" value="1"/>
</dbReference>
<reference evidence="2" key="1">
    <citation type="submission" date="2017-04" db="EMBL/GenBank/DDBJ databases">
        <title>Function of individual gut microbiota members based on whole genome sequencing of pure cultures obtained from chicken caecum.</title>
        <authorList>
            <person name="Medvecky M."/>
            <person name="Cejkova D."/>
            <person name="Polansky O."/>
            <person name="Karasova D."/>
            <person name="Kubasova T."/>
            <person name="Cizek A."/>
            <person name="Rychlik I."/>
        </authorList>
    </citation>
    <scope>NUCLEOTIDE SEQUENCE [LARGE SCALE GENOMIC DNA]</scope>
    <source>
        <strain evidence="2">An42</strain>
    </source>
</reference>
<dbReference type="SUPFAM" id="SSF53448">
    <property type="entry name" value="Nucleotide-diphospho-sugar transferases"/>
    <property type="match status" value="1"/>
</dbReference>
<dbReference type="GO" id="GO:0016779">
    <property type="term" value="F:nucleotidyltransferase activity"/>
    <property type="evidence" value="ECO:0007669"/>
    <property type="project" value="UniProtKB-ARBA"/>
</dbReference>
<dbReference type="AlphaFoldDB" id="A0A9Q5SS16"/>
<name>A0A9Q5SS16_9BACT</name>
<protein>
    <submittedName>
        <fullName evidence="1">Mannose-1-phosphate guanyltransferase</fullName>
    </submittedName>
</protein>
<accession>A0A9Q5SS16</accession>
<dbReference type="RefSeq" id="WP_008154954.1">
    <property type="nucleotide sequence ID" value="NZ_CAJLBM010000014.1"/>
</dbReference>
<evidence type="ECO:0000313" key="2">
    <source>
        <dbReference type="Proteomes" id="UP000195975"/>
    </source>
</evidence>
<proteinExistence type="predicted"/>
<dbReference type="CDD" id="cd06422">
    <property type="entry name" value="NTP_transferase_like_1"/>
    <property type="match status" value="1"/>
</dbReference>
<dbReference type="PANTHER" id="PTHR43584">
    <property type="entry name" value="NUCLEOTIDYL TRANSFERASE"/>
    <property type="match status" value="1"/>
</dbReference>
<evidence type="ECO:0000313" key="1">
    <source>
        <dbReference type="EMBL" id="OUO05772.1"/>
    </source>
</evidence>
<dbReference type="Pfam" id="PF00483">
    <property type="entry name" value="NTP_transferase"/>
    <property type="match status" value="1"/>
</dbReference>
<sequence>MKAMIFAAGLGTRLKPLTDNTPKALLPINGKPMLEHVILKLKDAGFHQIVINVHHLGDQIIDFLAANNNFGIQIHISDERDYLLDTGGGIKHAASFLQGNEPFLIHNVDIISNIDLRALYNHHVETNPLATLLVSKRNTSRYLLFNKENKLCGWRNRETGEVKSFYPDFDPNQYNEYAFSGIHVLSPKIFDWMEEWTGKFPIINFYLSICAKTNIHAYADEHLHLIDVGKPETLQVAENFLRESFTPDK</sequence>